<dbReference type="Gene3D" id="3.40.630.30">
    <property type="match status" value="1"/>
</dbReference>
<dbReference type="Proteomes" id="UP001551695">
    <property type="component" value="Unassembled WGS sequence"/>
</dbReference>
<dbReference type="Pfam" id="PF00583">
    <property type="entry name" value="Acetyltransf_1"/>
    <property type="match status" value="1"/>
</dbReference>
<keyword evidence="3" id="KW-1185">Reference proteome</keyword>
<dbReference type="InterPro" id="IPR016181">
    <property type="entry name" value="Acyl_CoA_acyltransferase"/>
</dbReference>
<dbReference type="InterPro" id="IPR000182">
    <property type="entry name" value="GNAT_dom"/>
</dbReference>
<comment type="caution">
    <text evidence="2">The sequence shown here is derived from an EMBL/GenBank/DDBJ whole genome shotgun (WGS) entry which is preliminary data.</text>
</comment>
<organism evidence="2 3">
    <name type="scientific">Nocardia aurea</name>
    <dbReference type="NCBI Taxonomy" id="2144174"/>
    <lineage>
        <taxon>Bacteria</taxon>
        <taxon>Bacillati</taxon>
        <taxon>Actinomycetota</taxon>
        <taxon>Actinomycetes</taxon>
        <taxon>Mycobacteriales</taxon>
        <taxon>Nocardiaceae</taxon>
        <taxon>Nocardia</taxon>
    </lineage>
</organism>
<accession>A0ABV3FS69</accession>
<sequence length="155" mass="16751">MSAAAPSVRRLGPDDQEAIRGLHAGMDAKDSYYRFFATVPENLTSVGAALSRDDPDHCAVGAFVEDRLVGVANFVTLAGTHTAEVALVVAHDEQEHGIGTELLRKLAELARERGIQHFVADVMAANSKMMRLLIESEFAFTAQRCDGSIRIGVQL</sequence>
<protein>
    <submittedName>
        <fullName evidence="2">GNAT family N-acetyltransferase</fullName>
    </submittedName>
</protein>
<name>A0ABV3FS69_9NOCA</name>
<feature type="domain" description="N-acetyltransferase" evidence="1">
    <location>
        <begin position="6"/>
        <end position="155"/>
    </location>
</feature>
<proteinExistence type="predicted"/>
<gene>
    <name evidence="2" type="ORF">AB0I48_11870</name>
</gene>
<reference evidence="2 3" key="1">
    <citation type="submission" date="2024-06" db="EMBL/GenBank/DDBJ databases">
        <title>The Natural Products Discovery Center: Release of the First 8490 Sequenced Strains for Exploring Actinobacteria Biosynthetic Diversity.</title>
        <authorList>
            <person name="Kalkreuter E."/>
            <person name="Kautsar S.A."/>
            <person name="Yang D."/>
            <person name="Bader C.D."/>
            <person name="Teijaro C.N."/>
            <person name="Fluegel L."/>
            <person name="Davis C.M."/>
            <person name="Simpson J.R."/>
            <person name="Lauterbach L."/>
            <person name="Steele A.D."/>
            <person name="Gui C."/>
            <person name="Meng S."/>
            <person name="Li G."/>
            <person name="Viehrig K."/>
            <person name="Ye F."/>
            <person name="Su P."/>
            <person name="Kiefer A.F."/>
            <person name="Nichols A."/>
            <person name="Cepeda A.J."/>
            <person name="Yan W."/>
            <person name="Fan B."/>
            <person name="Jiang Y."/>
            <person name="Adhikari A."/>
            <person name="Zheng C.-J."/>
            <person name="Schuster L."/>
            <person name="Cowan T.M."/>
            <person name="Smanski M.J."/>
            <person name="Chevrette M.G."/>
            <person name="De Carvalho L.P.S."/>
            <person name="Shen B."/>
        </authorList>
    </citation>
    <scope>NUCLEOTIDE SEQUENCE [LARGE SCALE GENOMIC DNA]</scope>
    <source>
        <strain evidence="2 3">NPDC050403</strain>
    </source>
</reference>
<dbReference type="EMBL" id="JBFAKC010000004">
    <property type="protein sequence ID" value="MEV0708255.1"/>
    <property type="molecule type" value="Genomic_DNA"/>
</dbReference>
<dbReference type="SUPFAM" id="SSF55729">
    <property type="entry name" value="Acyl-CoA N-acyltransferases (Nat)"/>
    <property type="match status" value="1"/>
</dbReference>
<evidence type="ECO:0000313" key="2">
    <source>
        <dbReference type="EMBL" id="MEV0708255.1"/>
    </source>
</evidence>
<dbReference type="CDD" id="cd04301">
    <property type="entry name" value="NAT_SF"/>
    <property type="match status" value="1"/>
</dbReference>
<dbReference type="RefSeq" id="WP_357782751.1">
    <property type="nucleotide sequence ID" value="NZ_JBFAKC010000004.1"/>
</dbReference>
<evidence type="ECO:0000259" key="1">
    <source>
        <dbReference type="PROSITE" id="PS51186"/>
    </source>
</evidence>
<dbReference type="PROSITE" id="PS51186">
    <property type="entry name" value="GNAT"/>
    <property type="match status" value="1"/>
</dbReference>
<evidence type="ECO:0000313" key="3">
    <source>
        <dbReference type="Proteomes" id="UP001551695"/>
    </source>
</evidence>